<accession>A0A7W4V113</accession>
<dbReference type="AlphaFoldDB" id="A0A7W4V113"/>
<gene>
    <name evidence="3" type="ORF">FHX49_000422</name>
</gene>
<feature type="region of interest" description="Disordered" evidence="1">
    <location>
        <begin position="34"/>
        <end position="72"/>
    </location>
</feature>
<keyword evidence="2" id="KW-0732">Signal</keyword>
<name>A0A7W4V113_9MICO</name>
<evidence type="ECO:0000313" key="3">
    <source>
        <dbReference type="EMBL" id="MBB2974881.1"/>
    </source>
</evidence>
<dbReference type="Proteomes" id="UP000529310">
    <property type="component" value="Unassembled WGS sequence"/>
</dbReference>
<evidence type="ECO:0000313" key="4">
    <source>
        <dbReference type="Proteomes" id="UP000529310"/>
    </source>
</evidence>
<keyword evidence="4" id="KW-1185">Reference proteome</keyword>
<sequence>MIRSTIAPRPVRVAAALASVAGLVALAGCSTTDTSATSDSAAATPESSAAAGSSTSSGTYSDGTYTAEGTYQTPESVETISVTVTLADNVITDVEVTGDPQARESQQYQSEFIGGIADVVEGKNIDDISVSRVAGSSLTSSGFNSAIEEIKSEAAA</sequence>
<evidence type="ECO:0000256" key="2">
    <source>
        <dbReference type="SAM" id="SignalP"/>
    </source>
</evidence>
<reference evidence="3 4" key="1">
    <citation type="submission" date="2020-08" db="EMBL/GenBank/DDBJ databases">
        <title>Sequencing the genomes of 1000 actinobacteria strains.</title>
        <authorList>
            <person name="Klenk H.-P."/>
        </authorList>
    </citation>
    <scope>NUCLEOTIDE SEQUENCE [LARGE SCALE GENOMIC DNA]</scope>
    <source>
        <strain evidence="3 4">DSM 27099</strain>
    </source>
</reference>
<dbReference type="EMBL" id="JACHWQ010000001">
    <property type="protein sequence ID" value="MBB2974881.1"/>
    <property type="molecule type" value="Genomic_DNA"/>
</dbReference>
<feature type="signal peptide" evidence="2">
    <location>
        <begin position="1"/>
        <end position="27"/>
    </location>
</feature>
<comment type="caution">
    <text evidence="3">The sequence shown here is derived from an EMBL/GenBank/DDBJ whole genome shotgun (WGS) entry which is preliminary data.</text>
</comment>
<protein>
    <submittedName>
        <fullName evidence="3">Uncharacterized protein with FMN-binding domain</fullName>
    </submittedName>
</protein>
<dbReference type="PROSITE" id="PS51257">
    <property type="entry name" value="PROKAR_LIPOPROTEIN"/>
    <property type="match status" value="1"/>
</dbReference>
<organism evidence="3 4">
    <name type="scientific">Microbacterium endophyticum</name>
    <dbReference type="NCBI Taxonomy" id="1526412"/>
    <lineage>
        <taxon>Bacteria</taxon>
        <taxon>Bacillati</taxon>
        <taxon>Actinomycetota</taxon>
        <taxon>Actinomycetes</taxon>
        <taxon>Micrococcales</taxon>
        <taxon>Microbacteriaceae</taxon>
        <taxon>Microbacterium</taxon>
    </lineage>
</organism>
<feature type="compositionally biased region" description="Low complexity" evidence="1">
    <location>
        <begin position="34"/>
        <end position="67"/>
    </location>
</feature>
<evidence type="ECO:0000256" key="1">
    <source>
        <dbReference type="SAM" id="MobiDB-lite"/>
    </source>
</evidence>
<feature type="chain" id="PRO_5039159568" evidence="2">
    <location>
        <begin position="28"/>
        <end position="156"/>
    </location>
</feature>
<dbReference type="RefSeq" id="WP_165142219.1">
    <property type="nucleotide sequence ID" value="NZ_CP049255.1"/>
</dbReference>
<proteinExistence type="predicted"/>